<dbReference type="InterPro" id="IPR011051">
    <property type="entry name" value="RmlC_Cupin_sf"/>
</dbReference>
<dbReference type="InterPro" id="IPR014710">
    <property type="entry name" value="RmlC-like_jellyroll"/>
</dbReference>
<evidence type="ECO:0000313" key="3">
    <source>
        <dbReference type="EMBL" id="CUH92836.1"/>
    </source>
</evidence>
<proteinExistence type="predicted"/>
<feature type="domain" description="Capsular polysaccharide assembling protein CapF C-terminal" evidence="2">
    <location>
        <begin position="254"/>
        <end position="364"/>
    </location>
</feature>
<gene>
    <name evidence="3" type="ORF">SD1D_1290</name>
</gene>
<dbReference type="Pfam" id="PF01370">
    <property type="entry name" value="Epimerase"/>
    <property type="match status" value="1"/>
</dbReference>
<dbReference type="InterPro" id="IPR029303">
    <property type="entry name" value="CapF_C"/>
</dbReference>
<reference evidence="4" key="1">
    <citation type="submission" date="2015-09" db="EMBL/GenBank/DDBJ databases">
        <authorList>
            <person name="Wibberg D."/>
        </authorList>
    </citation>
    <scope>NUCLEOTIDE SEQUENCE [LARGE SCALE GENOMIC DNA]</scope>
    <source>
        <strain evidence="4">SD1D</strain>
    </source>
</reference>
<dbReference type="CDD" id="cd07007">
    <property type="entry name" value="cupin_CapF-like_C"/>
    <property type="match status" value="1"/>
</dbReference>
<dbReference type="OrthoDB" id="9801056at2"/>
<dbReference type="EMBL" id="LN879430">
    <property type="protein sequence ID" value="CUH92836.1"/>
    <property type="molecule type" value="Genomic_DNA"/>
</dbReference>
<dbReference type="InterPro" id="IPR050177">
    <property type="entry name" value="Lipid_A_modif_metabolic_enz"/>
</dbReference>
<accession>A0A0K8J595</accession>
<evidence type="ECO:0000313" key="4">
    <source>
        <dbReference type="Proteomes" id="UP000196053"/>
    </source>
</evidence>
<dbReference type="InterPro" id="IPR036291">
    <property type="entry name" value="NAD(P)-bd_dom_sf"/>
</dbReference>
<organism evidence="3 4">
    <name type="scientific">Herbinix luporum</name>
    <dbReference type="NCBI Taxonomy" id="1679721"/>
    <lineage>
        <taxon>Bacteria</taxon>
        <taxon>Bacillati</taxon>
        <taxon>Bacillota</taxon>
        <taxon>Clostridia</taxon>
        <taxon>Lachnospirales</taxon>
        <taxon>Lachnospiraceae</taxon>
        <taxon>Herbinix</taxon>
    </lineage>
</organism>
<dbReference type="AlphaFoldDB" id="A0A0K8J595"/>
<dbReference type="KEGG" id="hsd:SD1D_1290"/>
<sequence>MKILVTGSKGFIGKNLIRRLKEEKDILIFECDKDTDSKTLEVYCKKADFVYHLAGINRTDNEEDFMKGNYGFTVKLINLLSKYNEGCPLMLASSIQVAYDNSYGKSKKAAENLILTYSGINRAKIFIYRLPNVFGKWCKPNYNSVVATFCHNIARKLPITIDEPEKILNLVYIDDLIDELISLLQSTNTDKNYYEVEPIYQVSLKKIADLLYSFYEFNLKGYIPDLSDEFTKKLYSTYLSYLPEDRLSYRLTMHCDDRGSFTEFLKSNNNGQISVNVIKPGITKGNHYHHTKLEKFLVVSGRGVIRLKHIISGRLLEYQLSSETLEVINVPAGYAHSIENIGDTDLVVLIWCNEVFDKNKPDTYMLKV</sequence>
<dbReference type="Gene3D" id="2.60.120.10">
    <property type="entry name" value="Jelly Rolls"/>
    <property type="match status" value="1"/>
</dbReference>
<dbReference type="SUPFAM" id="SSF51182">
    <property type="entry name" value="RmlC-like cupins"/>
    <property type="match status" value="1"/>
</dbReference>
<feature type="domain" description="NAD-dependent epimerase/dehydratase" evidence="1">
    <location>
        <begin position="3"/>
        <end position="190"/>
    </location>
</feature>
<keyword evidence="4" id="KW-1185">Reference proteome</keyword>
<dbReference type="PANTHER" id="PTHR43245">
    <property type="entry name" value="BIFUNCTIONAL POLYMYXIN RESISTANCE PROTEIN ARNA"/>
    <property type="match status" value="1"/>
</dbReference>
<name>A0A0K8J595_9FIRM</name>
<dbReference type="InterPro" id="IPR001509">
    <property type="entry name" value="Epimerase_deHydtase"/>
</dbReference>
<protein>
    <submittedName>
        <fullName evidence="3">Uncharacterized protein</fullName>
    </submittedName>
</protein>
<dbReference type="Proteomes" id="UP000196053">
    <property type="component" value="Chromosome I"/>
</dbReference>
<dbReference type="Pfam" id="PF14667">
    <property type="entry name" value="Polysacc_synt_C"/>
    <property type="match status" value="1"/>
</dbReference>
<dbReference type="SUPFAM" id="SSF51735">
    <property type="entry name" value="NAD(P)-binding Rossmann-fold domains"/>
    <property type="match status" value="1"/>
</dbReference>
<dbReference type="Gene3D" id="3.40.50.720">
    <property type="entry name" value="NAD(P)-binding Rossmann-like Domain"/>
    <property type="match status" value="1"/>
</dbReference>
<dbReference type="PANTHER" id="PTHR43245:SF55">
    <property type="entry name" value="NAD(P)-BINDING DOMAIN-CONTAINING PROTEIN"/>
    <property type="match status" value="1"/>
</dbReference>
<evidence type="ECO:0000259" key="1">
    <source>
        <dbReference type="Pfam" id="PF01370"/>
    </source>
</evidence>
<dbReference type="RefSeq" id="WP_058258172.1">
    <property type="nucleotide sequence ID" value="NZ_DUPS01000050.1"/>
</dbReference>
<evidence type="ECO:0000259" key="2">
    <source>
        <dbReference type="Pfam" id="PF14667"/>
    </source>
</evidence>